<keyword evidence="2" id="KW-1185">Reference proteome</keyword>
<evidence type="ECO:0000313" key="2">
    <source>
        <dbReference type="Proteomes" id="UP000731465"/>
    </source>
</evidence>
<sequence>MSLFIKRKPLVSEDDARNSLLDDGNCAACSKLCALAGKKNQKPLKTCQASEIPHKQV</sequence>
<dbReference type="Proteomes" id="UP000731465">
    <property type="component" value="Unassembled WGS sequence"/>
</dbReference>
<dbReference type="RefSeq" id="WP_219937399.1">
    <property type="nucleotide sequence ID" value="NZ_JAGFNY010000011.1"/>
</dbReference>
<protein>
    <recommendedName>
        <fullName evidence="3">Six-cysteine peptide SCIFF</fullName>
    </recommendedName>
</protein>
<evidence type="ECO:0008006" key="3">
    <source>
        <dbReference type="Google" id="ProtNLM"/>
    </source>
</evidence>
<proteinExistence type="predicted"/>
<accession>A0ABS7DFW0</accession>
<gene>
    <name evidence="1" type="ORF">J5V48_04655</name>
</gene>
<comment type="caution">
    <text evidence="1">The sequence shown here is derived from an EMBL/GenBank/DDBJ whole genome shotgun (WGS) entry which is preliminary data.</text>
</comment>
<name>A0ABS7DFW0_9GAMM</name>
<reference evidence="1 2" key="1">
    <citation type="submission" date="2021-03" db="EMBL/GenBank/DDBJ databases">
        <title>Succinivibrio sp. nov. isolated from feces of cow.</title>
        <authorList>
            <person name="Choi J.-Y."/>
        </authorList>
    </citation>
    <scope>NUCLEOTIDE SEQUENCE [LARGE SCALE GENOMIC DNA]</scope>
    <source>
        <strain evidence="1 2">AGMB01872</strain>
    </source>
</reference>
<organism evidence="1 2">
    <name type="scientific">Succinivibrio faecicola</name>
    <dbReference type="NCBI Taxonomy" id="2820300"/>
    <lineage>
        <taxon>Bacteria</taxon>
        <taxon>Pseudomonadati</taxon>
        <taxon>Pseudomonadota</taxon>
        <taxon>Gammaproteobacteria</taxon>
        <taxon>Aeromonadales</taxon>
        <taxon>Succinivibrionaceae</taxon>
        <taxon>Succinivibrio</taxon>
    </lineage>
</organism>
<dbReference type="EMBL" id="JAGFNY010000011">
    <property type="protein sequence ID" value="MBW7570180.1"/>
    <property type="molecule type" value="Genomic_DNA"/>
</dbReference>
<evidence type="ECO:0000313" key="1">
    <source>
        <dbReference type="EMBL" id="MBW7570180.1"/>
    </source>
</evidence>